<name>A0A498KZK4_9EURY</name>
<dbReference type="OrthoDB" id="195563at2157"/>
<dbReference type="GO" id="GO:0003700">
    <property type="term" value="F:DNA-binding transcription factor activity"/>
    <property type="evidence" value="ECO:0007669"/>
    <property type="project" value="InterPro"/>
</dbReference>
<dbReference type="AlphaFoldDB" id="A0A498KZK4"/>
<evidence type="ECO:0000313" key="3">
    <source>
        <dbReference type="EMBL" id="RXK51166.1"/>
    </source>
</evidence>
<accession>A0A498KZK4</accession>
<organism evidence="3 4">
    <name type="scientific">Halorientalis pallida</name>
    <dbReference type="NCBI Taxonomy" id="2479928"/>
    <lineage>
        <taxon>Archaea</taxon>
        <taxon>Methanobacteriati</taxon>
        <taxon>Methanobacteriota</taxon>
        <taxon>Stenosarchaea group</taxon>
        <taxon>Halobacteria</taxon>
        <taxon>Halobacteriales</taxon>
        <taxon>Haloarculaceae</taxon>
        <taxon>Halorientalis</taxon>
    </lineage>
</organism>
<dbReference type="InterPro" id="IPR036390">
    <property type="entry name" value="WH_DNA-bd_sf"/>
</dbReference>
<dbReference type="SUPFAM" id="SSF46785">
    <property type="entry name" value="Winged helix' DNA-binding domain"/>
    <property type="match status" value="1"/>
</dbReference>
<evidence type="ECO:0000256" key="1">
    <source>
        <dbReference type="SAM" id="MobiDB-lite"/>
    </source>
</evidence>
<dbReference type="InterPro" id="IPR036388">
    <property type="entry name" value="WH-like_DNA-bd_sf"/>
</dbReference>
<protein>
    <submittedName>
        <fullName evidence="3">MarR family transcriptional regulator</fullName>
    </submittedName>
</protein>
<evidence type="ECO:0000259" key="2">
    <source>
        <dbReference type="Pfam" id="PF12802"/>
    </source>
</evidence>
<sequence>MPIRIDSSKEDTLPIKPGTNAHELLTVLLDHPDMGFSPKELTELTDVPHSSVHKTLSRLQEKDLVRKVDSYWAVAEDVAASEIANVVSLQQIEAEYGEDAYGDDDEWADDAPDLGENA</sequence>
<evidence type="ECO:0000313" key="4">
    <source>
        <dbReference type="Proteomes" id="UP000289691"/>
    </source>
</evidence>
<gene>
    <name evidence="3" type="ORF">EAF64_00530</name>
</gene>
<dbReference type="RefSeq" id="WP_129067033.1">
    <property type="nucleotide sequence ID" value="NZ_RDFA01000001.1"/>
</dbReference>
<dbReference type="EMBL" id="RDFA01000001">
    <property type="protein sequence ID" value="RXK51166.1"/>
    <property type="molecule type" value="Genomic_DNA"/>
</dbReference>
<dbReference type="Pfam" id="PF12802">
    <property type="entry name" value="MarR_2"/>
    <property type="match status" value="1"/>
</dbReference>
<feature type="domain" description="HTH marR-type" evidence="2">
    <location>
        <begin position="21"/>
        <end position="70"/>
    </location>
</feature>
<dbReference type="Proteomes" id="UP000289691">
    <property type="component" value="Unassembled WGS sequence"/>
</dbReference>
<keyword evidence="4" id="KW-1185">Reference proteome</keyword>
<comment type="caution">
    <text evidence="3">The sequence shown here is derived from an EMBL/GenBank/DDBJ whole genome shotgun (WGS) entry which is preliminary data.</text>
</comment>
<reference evidence="3 4" key="1">
    <citation type="submission" date="2019-01" db="EMBL/GenBank/DDBJ databases">
        <title>Halorientalis sp. F13-25 a new haloarchaeum isolated from hypersaline water.</title>
        <authorList>
            <person name="Ana D.-V."/>
            <person name="Cristina S.-P."/>
            <person name="Antonio V."/>
        </authorList>
    </citation>
    <scope>NUCLEOTIDE SEQUENCE [LARGE SCALE GENOMIC DNA]</scope>
    <source>
        <strain evidence="3 4">F13-25</strain>
    </source>
</reference>
<feature type="region of interest" description="Disordered" evidence="1">
    <location>
        <begin position="97"/>
        <end position="118"/>
    </location>
</feature>
<dbReference type="InterPro" id="IPR000835">
    <property type="entry name" value="HTH_MarR-typ"/>
</dbReference>
<dbReference type="Gene3D" id="1.10.10.10">
    <property type="entry name" value="Winged helix-like DNA-binding domain superfamily/Winged helix DNA-binding domain"/>
    <property type="match status" value="1"/>
</dbReference>
<proteinExistence type="predicted"/>